<reference evidence="1 2" key="1">
    <citation type="submission" date="2024-02" db="EMBL/GenBank/DDBJ databases">
        <title>Deinococcus xinjiangensis NBRC 107630.</title>
        <authorList>
            <person name="Ichikawa N."/>
            <person name="Katano-Makiyama Y."/>
            <person name="Hidaka K."/>
        </authorList>
    </citation>
    <scope>NUCLEOTIDE SEQUENCE [LARGE SCALE GENOMIC DNA]</scope>
    <source>
        <strain evidence="1 2">NBRC 107630</strain>
    </source>
</reference>
<dbReference type="Proteomes" id="UP001458946">
    <property type="component" value="Unassembled WGS sequence"/>
</dbReference>
<name>A0ABP9V538_9DEIO</name>
<keyword evidence="2" id="KW-1185">Reference proteome</keyword>
<proteinExistence type="predicted"/>
<protein>
    <recommendedName>
        <fullName evidence="3">DUF2314 domain-containing protein</fullName>
    </recommendedName>
</protein>
<dbReference type="EMBL" id="BAABRN010000001">
    <property type="protein sequence ID" value="GAA5500400.1"/>
    <property type="molecule type" value="Genomic_DNA"/>
</dbReference>
<accession>A0ABP9V538</accession>
<evidence type="ECO:0008006" key="3">
    <source>
        <dbReference type="Google" id="ProtNLM"/>
    </source>
</evidence>
<sequence>MSWTLAKVQPLADMYPEAVKVHPAAHHLMPGDTCQIWLVPETSDVLRHPLKYGEKFWVHVLQRTEKGYVGQLCHPLVLTSMRAGALIRFTHEHVLDVQED</sequence>
<comment type="caution">
    <text evidence="1">The sequence shown here is derived from an EMBL/GenBank/DDBJ whole genome shotgun (WGS) entry which is preliminary data.</text>
</comment>
<evidence type="ECO:0000313" key="2">
    <source>
        <dbReference type="Proteomes" id="UP001458946"/>
    </source>
</evidence>
<evidence type="ECO:0000313" key="1">
    <source>
        <dbReference type="EMBL" id="GAA5500400.1"/>
    </source>
</evidence>
<organism evidence="1 2">
    <name type="scientific">Deinococcus xinjiangensis</name>
    <dbReference type="NCBI Taxonomy" id="457454"/>
    <lineage>
        <taxon>Bacteria</taxon>
        <taxon>Thermotogati</taxon>
        <taxon>Deinococcota</taxon>
        <taxon>Deinococci</taxon>
        <taxon>Deinococcales</taxon>
        <taxon>Deinococcaceae</taxon>
        <taxon>Deinococcus</taxon>
    </lineage>
</organism>
<gene>
    <name evidence="1" type="ORF">Dxin01_00121</name>
</gene>
<dbReference type="RefSeq" id="WP_353540386.1">
    <property type="nucleotide sequence ID" value="NZ_BAABRN010000001.1"/>
</dbReference>